<sequence length="161" mass="18793">MENTIQITHFVSPYQFWYKRSQLHVIRRMEIVFQEEVHKFCIEQYDAEETGPDGYYEPVTGEIVAVYDPARKKWTRNRVLNSTNVVEGNIGRDTFQVWSLDEGVPKEAAAKYVKPLPTKYTHSENLHVKQGALRNIISINHFYDPVEGRLCEKVSADWDNS</sequence>
<dbReference type="EnsemblMetazoa" id="ENSAATROPT016909">
    <property type="protein sequence ID" value="ENSAATROPP014893"/>
    <property type="gene ID" value="ENSAATROPG013838"/>
</dbReference>
<reference evidence="1" key="1">
    <citation type="submission" date="2024-04" db="UniProtKB">
        <authorList>
            <consortium name="EnsemblMetazoa"/>
        </authorList>
    </citation>
    <scope>IDENTIFICATION</scope>
    <source>
        <strain evidence="1">EBRO</strain>
    </source>
</reference>
<name>A0AAG5DW87_ANOAO</name>
<protein>
    <submittedName>
        <fullName evidence="1">Uncharacterized protein</fullName>
    </submittedName>
</protein>
<keyword evidence="2" id="KW-1185">Reference proteome</keyword>
<dbReference type="AlphaFoldDB" id="A0AAG5DW87"/>
<proteinExistence type="predicted"/>
<evidence type="ECO:0000313" key="1">
    <source>
        <dbReference type="EnsemblMetazoa" id="ENSAATROPP014893"/>
    </source>
</evidence>
<accession>A0AAG5DW87</accession>
<evidence type="ECO:0000313" key="2">
    <source>
        <dbReference type="Proteomes" id="UP000075880"/>
    </source>
</evidence>
<dbReference type="Proteomes" id="UP000075880">
    <property type="component" value="Unassembled WGS sequence"/>
</dbReference>
<organism evidence="1 2">
    <name type="scientific">Anopheles atroparvus</name>
    <name type="common">European mosquito</name>
    <dbReference type="NCBI Taxonomy" id="41427"/>
    <lineage>
        <taxon>Eukaryota</taxon>
        <taxon>Metazoa</taxon>
        <taxon>Ecdysozoa</taxon>
        <taxon>Arthropoda</taxon>
        <taxon>Hexapoda</taxon>
        <taxon>Insecta</taxon>
        <taxon>Pterygota</taxon>
        <taxon>Neoptera</taxon>
        <taxon>Endopterygota</taxon>
        <taxon>Diptera</taxon>
        <taxon>Nematocera</taxon>
        <taxon>Culicoidea</taxon>
        <taxon>Culicidae</taxon>
        <taxon>Anophelinae</taxon>
        <taxon>Anopheles</taxon>
    </lineage>
</organism>